<keyword evidence="2" id="KW-0732">Signal</keyword>
<feature type="chain" id="PRO_5034665706" evidence="2">
    <location>
        <begin position="23"/>
        <end position="312"/>
    </location>
</feature>
<dbReference type="InterPro" id="IPR006680">
    <property type="entry name" value="Amidohydro-rel"/>
</dbReference>
<feature type="signal peptide" evidence="2">
    <location>
        <begin position="1"/>
        <end position="22"/>
    </location>
</feature>
<dbReference type="InterPro" id="IPR032465">
    <property type="entry name" value="ACMSD"/>
</dbReference>
<keyword evidence="1" id="KW-0456">Lyase</keyword>
<dbReference type="GO" id="GO:0016787">
    <property type="term" value="F:hydrolase activity"/>
    <property type="evidence" value="ECO:0007669"/>
    <property type="project" value="InterPro"/>
</dbReference>
<dbReference type="GO" id="GO:0019748">
    <property type="term" value="P:secondary metabolic process"/>
    <property type="evidence" value="ECO:0007669"/>
    <property type="project" value="TreeGrafter"/>
</dbReference>
<dbReference type="GO" id="GO:0005737">
    <property type="term" value="C:cytoplasm"/>
    <property type="evidence" value="ECO:0007669"/>
    <property type="project" value="TreeGrafter"/>
</dbReference>
<organism evidence="4 5">
    <name type="scientific">Humisphaera borealis</name>
    <dbReference type="NCBI Taxonomy" id="2807512"/>
    <lineage>
        <taxon>Bacteria</taxon>
        <taxon>Pseudomonadati</taxon>
        <taxon>Planctomycetota</taxon>
        <taxon>Phycisphaerae</taxon>
        <taxon>Tepidisphaerales</taxon>
        <taxon>Tepidisphaeraceae</taxon>
        <taxon>Humisphaera</taxon>
    </lineage>
</organism>
<feature type="domain" description="Amidohydrolase-related" evidence="3">
    <location>
        <begin position="90"/>
        <end position="312"/>
    </location>
</feature>
<dbReference type="KEGG" id="hbs:IPV69_16360"/>
<protein>
    <submittedName>
        <fullName evidence="4">Amidohydrolase family protein</fullName>
    </submittedName>
</protein>
<evidence type="ECO:0000313" key="4">
    <source>
        <dbReference type="EMBL" id="QOV87850.1"/>
    </source>
</evidence>
<dbReference type="InterPro" id="IPR032466">
    <property type="entry name" value="Metal_Hydrolase"/>
</dbReference>
<dbReference type="PANTHER" id="PTHR21240">
    <property type="entry name" value="2-AMINO-3-CARBOXYLMUCONATE-6-SEMIALDEHYDE DECARBOXYLASE"/>
    <property type="match status" value="1"/>
</dbReference>
<name>A0A7M2WTB6_9BACT</name>
<evidence type="ECO:0000313" key="5">
    <source>
        <dbReference type="Proteomes" id="UP000593765"/>
    </source>
</evidence>
<proteinExistence type="predicted"/>
<accession>A0A7M2WTB6</accession>
<dbReference type="EMBL" id="CP063458">
    <property type="protein sequence ID" value="QOV87850.1"/>
    <property type="molecule type" value="Genomic_DNA"/>
</dbReference>
<dbReference type="GO" id="GO:0016831">
    <property type="term" value="F:carboxy-lyase activity"/>
    <property type="evidence" value="ECO:0007669"/>
    <property type="project" value="InterPro"/>
</dbReference>
<sequence length="312" mass="33856">MTRRELLLAAVASASTSLLPIAAPADAAKAYPPGQFVDMHTHVGQTWNTTKMLSPADLLKWMDEHEISQAIVLPLVSPESSSYPISAQFVLEQTKPHRDRLIPFCCIDPRTTINGGKKGAADMFKSYVDAGCKGFGEHKPGLPIDDPLSMRLYNLCGEFKLPVLFHLDSQRNTDKPGLPGLEAVLKGNPQTTFIGHGPGFWASISGDVKTAADLGGYPKEGVSEGGALDRLMESYPNLCGDLSAGSGAGALKRDLKFAAGFMTRRQDRLMFGTDYLSPGQPVPQFEVLKSIEIPDAVRQKIYRDNARRLLGL</sequence>
<dbReference type="SUPFAM" id="SSF51556">
    <property type="entry name" value="Metallo-dependent hydrolases"/>
    <property type="match status" value="1"/>
</dbReference>
<dbReference type="PANTHER" id="PTHR21240:SF28">
    <property type="entry name" value="ISO-OROTATE DECARBOXYLASE (EUROFUNG)"/>
    <property type="match status" value="1"/>
</dbReference>
<evidence type="ECO:0000256" key="2">
    <source>
        <dbReference type="SAM" id="SignalP"/>
    </source>
</evidence>
<evidence type="ECO:0000259" key="3">
    <source>
        <dbReference type="Pfam" id="PF04909"/>
    </source>
</evidence>
<dbReference type="Proteomes" id="UP000593765">
    <property type="component" value="Chromosome"/>
</dbReference>
<reference evidence="4 5" key="1">
    <citation type="submission" date="2020-10" db="EMBL/GenBank/DDBJ databases">
        <title>Wide distribution of Phycisphaera-like planctomycetes from WD2101 soil group in peatlands and genome analysis of the first cultivated representative.</title>
        <authorList>
            <person name="Dedysh S.N."/>
            <person name="Beletsky A.V."/>
            <person name="Ivanova A."/>
            <person name="Kulichevskaya I.S."/>
            <person name="Suzina N.E."/>
            <person name="Philippov D.A."/>
            <person name="Rakitin A.L."/>
            <person name="Mardanov A.V."/>
            <person name="Ravin N.V."/>
        </authorList>
    </citation>
    <scope>NUCLEOTIDE SEQUENCE [LARGE SCALE GENOMIC DNA]</scope>
    <source>
        <strain evidence="4 5">M1803</strain>
    </source>
</reference>
<gene>
    <name evidence="4" type="ORF">IPV69_16360</name>
</gene>
<dbReference type="AlphaFoldDB" id="A0A7M2WTB6"/>
<dbReference type="RefSeq" id="WP_206290764.1">
    <property type="nucleotide sequence ID" value="NZ_CP063458.1"/>
</dbReference>
<dbReference type="Pfam" id="PF04909">
    <property type="entry name" value="Amidohydro_2"/>
    <property type="match status" value="1"/>
</dbReference>
<evidence type="ECO:0000256" key="1">
    <source>
        <dbReference type="ARBA" id="ARBA00023239"/>
    </source>
</evidence>
<dbReference type="Gene3D" id="3.20.20.140">
    <property type="entry name" value="Metal-dependent hydrolases"/>
    <property type="match status" value="1"/>
</dbReference>
<keyword evidence="5" id="KW-1185">Reference proteome</keyword>